<accession>A7E424</accession>
<protein>
    <submittedName>
        <fullName evidence="1">Uncharacterized protein</fullName>
    </submittedName>
</protein>
<dbReference type="Proteomes" id="UP000001312">
    <property type="component" value="Unassembled WGS sequence"/>
</dbReference>
<reference evidence="2" key="1">
    <citation type="journal article" date="2011" name="PLoS Genet.">
        <title>Genomic analysis of the necrotrophic fungal pathogens Sclerotinia sclerotiorum and Botrytis cinerea.</title>
        <authorList>
            <person name="Amselem J."/>
            <person name="Cuomo C.A."/>
            <person name="van Kan J.A."/>
            <person name="Viaud M."/>
            <person name="Benito E.P."/>
            <person name="Couloux A."/>
            <person name="Coutinho P.M."/>
            <person name="de Vries R.P."/>
            <person name="Dyer P.S."/>
            <person name="Fillinger S."/>
            <person name="Fournier E."/>
            <person name="Gout L."/>
            <person name="Hahn M."/>
            <person name="Kohn L."/>
            <person name="Lapalu N."/>
            <person name="Plummer K.M."/>
            <person name="Pradier J.M."/>
            <person name="Quevillon E."/>
            <person name="Sharon A."/>
            <person name="Simon A."/>
            <person name="ten Have A."/>
            <person name="Tudzynski B."/>
            <person name="Tudzynski P."/>
            <person name="Wincker P."/>
            <person name="Andrew M."/>
            <person name="Anthouard V."/>
            <person name="Beever R.E."/>
            <person name="Beffa R."/>
            <person name="Benoit I."/>
            <person name="Bouzid O."/>
            <person name="Brault B."/>
            <person name="Chen Z."/>
            <person name="Choquer M."/>
            <person name="Collemare J."/>
            <person name="Cotton P."/>
            <person name="Danchin E.G."/>
            <person name="Da Silva C."/>
            <person name="Gautier A."/>
            <person name="Giraud C."/>
            <person name="Giraud T."/>
            <person name="Gonzalez C."/>
            <person name="Grossetete S."/>
            <person name="Guldener U."/>
            <person name="Henrissat B."/>
            <person name="Howlett B.J."/>
            <person name="Kodira C."/>
            <person name="Kretschmer M."/>
            <person name="Lappartient A."/>
            <person name="Leroch M."/>
            <person name="Levis C."/>
            <person name="Mauceli E."/>
            <person name="Neuveglise C."/>
            <person name="Oeser B."/>
            <person name="Pearson M."/>
            <person name="Poulain J."/>
            <person name="Poussereau N."/>
            <person name="Quesneville H."/>
            <person name="Rascle C."/>
            <person name="Schumacher J."/>
            <person name="Segurens B."/>
            <person name="Sexton A."/>
            <person name="Silva E."/>
            <person name="Sirven C."/>
            <person name="Soanes D.M."/>
            <person name="Talbot N.J."/>
            <person name="Templeton M."/>
            <person name="Yandava C."/>
            <person name="Yarden O."/>
            <person name="Zeng Q."/>
            <person name="Rollins J.A."/>
            <person name="Lebrun M.H."/>
            <person name="Dickman M."/>
        </authorList>
    </citation>
    <scope>NUCLEOTIDE SEQUENCE [LARGE SCALE GENOMIC DNA]</scope>
    <source>
        <strain evidence="2">ATCC 18683 / 1980 / Ss-1</strain>
    </source>
</reference>
<dbReference type="KEGG" id="ssl:SS1G_00046"/>
<organism evidence="1 2">
    <name type="scientific">Sclerotinia sclerotiorum (strain ATCC 18683 / 1980 / Ss-1)</name>
    <name type="common">White mold</name>
    <name type="synonym">Whetzelinia sclerotiorum</name>
    <dbReference type="NCBI Taxonomy" id="665079"/>
    <lineage>
        <taxon>Eukaryota</taxon>
        <taxon>Fungi</taxon>
        <taxon>Dikarya</taxon>
        <taxon>Ascomycota</taxon>
        <taxon>Pezizomycotina</taxon>
        <taxon>Leotiomycetes</taxon>
        <taxon>Helotiales</taxon>
        <taxon>Sclerotiniaceae</taxon>
        <taxon>Sclerotinia</taxon>
    </lineage>
</organism>
<dbReference type="RefSeq" id="XP_001597960.1">
    <property type="nucleotide sequence ID" value="XM_001597910.1"/>
</dbReference>
<dbReference type="EMBL" id="CH476621">
    <property type="protein sequence ID" value="EDN90646.1"/>
    <property type="molecule type" value="Genomic_DNA"/>
</dbReference>
<sequence length="82" mass="9407">MPVPKDRLDREYFEPLRVLQKNDTELYLGLLHQDDLDGTKIRIRRASEFVEDFGIATECGLGRADAAELESILEIAKEITEE</sequence>
<dbReference type="InParanoid" id="A7E424"/>
<evidence type="ECO:0000313" key="2">
    <source>
        <dbReference type="Proteomes" id="UP000001312"/>
    </source>
</evidence>
<dbReference type="OMA" id="TTECGMG"/>
<dbReference type="Gene3D" id="3.20.20.210">
    <property type="match status" value="1"/>
</dbReference>
<dbReference type="SUPFAM" id="SSF51726">
    <property type="entry name" value="UROD/MetE-like"/>
    <property type="match status" value="1"/>
</dbReference>
<name>A7E424_SCLS1</name>
<dbReference type="InterPro" id="IPR038071">
    <property type="entry name" value="UROD/MetE-like_sf"/>
</dbReference>
<evidence type="ECO:0000313" key="1">
    <source>
        <dbReference type="EMBL" id="EDN90646.1"/>
    </source>
</evidence>
<dbReference type="GeneID" id="5494471"/>
<keyword evidence="2" id="KW-1185">Reference proteome</keyword>
<dbReference type="HOGENOM" id="CLU_2551996_0_0_1"/>
<gene>
    <name evidence="1" type="ORF">SS1G_00046</name>
</gene>
<dbReference type="AlphaFoldDB" id="A7E424"/>
<proteinExistence type="predicted"/>